<protein>
    <submittedName>
        <fullName evidence="1">Uncharacterized protein</fullName>
    </submittedName>
</protein>
<dbReference type="Proteomes" id="UP000796104">
    <property type="component" value="Unassembled WGS sequence"/>
</dbReference>
<comment type="caution">
    <text evidence="1">The sequence shown here is derived from an EMBL/GenBank/DDBJ whole genome shotgun (WGS) entry which is preliminary data.</text>
</comment>
<evidence type="ECO:0000313" key="2">
    <source>
        <dbReference type="Proteomes" id="UP000796104"/>
    </source>
</evidence>
<reference evidence="1" key="1">
    <citation type="submission" date="2017-10" db="EMBL/GenBank/DDBJ databases">
        <authorList>
            <person name="Colston S.M."/>
            <person name="Graf J."/>
        </authorList>
    </citation>
    <scope>NUCLEOTIDE SEQUENCE</scope>
    <source>
        <strain evidence="1">BAQ071013-135</strain>
    </source>
</reference>
<sequence length="256" mass="29820">MSKNGIAEYQKFLEFRQTLIDLIHRHSISHEIKNNKVVRPVGFIRNERELRDFTLLIDTWKNMVDELVSIDPVRFPENSHIFNPPPRIIYNVDIVKVYIDSAISSRLIEKRIIVDRMKRHIKALEKDAQRAATFASTHVLNELREELAAMEADNETHYRCRNSNGTETICLLTMTDGETVRERCPFSGFLIDNRSGRVQIKKRREQAERRDKLDFLSCEEVKCSLPSVAGILYRESELLAQKKRYSEQKSGVVVTD</sequence>
<accession>A0AAX2UPK0</accession>
<gene>
    <name evidence="1" type="ORF">CF123_17700</name>
</gene>
<dbReference type="RefSeq" id="WP_139495154.1">
    <property type="nucleotide sequence ID" value="NZ_CAWORL010000018.1"/>
</dbReference>
<evidence type="ECO:0000313" key="1">
    <source>
        <dbReference type="EMBL" id="TND51952.1"/>
    </source>
</evidence>
<reference evidence="1" key="2">
    <citation type="journal article" date="2019" name="PLoS ONE">
        <title>Identification and characterization of putative Aeromonas spp. T3SS effectors.</title>
        <authorList>
            <person name="Rangel L.T."/>
            <person name="Marden J."/>
            <person name="Colston S."/>
            <person name="Setubal J.C."/>
            <person name="Graf J."/>
            <person name="Gogarten J.P."/>
        </authorList>
    </citation>
    <scope>NUCLEOTIDE SEQUENCE</scope>
    <source>
        <strain evidence="1">BAQ071013-135</strain>
    </source>
</reference>
<proteinExistence type="predicted"/>
<name>A0AAX2UPK0_AERVE</name>
<organism evidence="1 2">
    <name type="scientific">Aeromonas veronii</name>
    <dbReference type="NCBI Taxonomy" id="654"/>
    <lineage>
        <taxon>Bacteria</taxon>
        <taxon>Pseudomonadati</taxon>
        <taxon>Pseudomonadota</taxon>
        <taxon>Gammaproteobacteria</taxon>
        <taxon>Aeromonadales</taxon>
        <taxon>Aeromonadaceae</taxon>
        <taxon>Aeromonas</taxon>
    </lineage>
</organism>
<dbReference type="EMBL" id="PDXJ01000025">
    <property type="protein sequence ID" value="TND51952.1"/>
    <property type="molecule type" value="Genomic_DNA"/>
</dbReference>
<dbReference type="AlphaFoldDB" id="A0AAX2UPK0"/>